<comment type="caution">
    <text evidence="2">The sequence shown here is derived from an EMBL/GenBank/DDBJ whole genome shotgun (WGS) entry which is preliminary data.</text>
</comment>
<dbReference type="Proteomes" id="UP000555564">
    <property type="component" value="Unassembled WGS sequence"/>
</dbReference>
<feature type="compositionally biased region" description="Polar residues" evidence="1">
    <location>
        <begin position="78"/>
        <end position="92"/>
    </location>
</feature>
<keyword evidence="3" id="KW-1185">Reference proteome</keyword>
<name>A0A7X0IEC0_9ACTN</name>
<gene>
    <name evidence="2" type="ORF">BJ992_001824</name>
</gene>
<proteinExistence type="predicted"/>
<dbReference type="EMBL" id="JACHIU010000001">
    <property type="protein sequence ID" value="MBB6472393.1"/>
    <property type="molecule type" value="Genomic_DNA"/>
</dbReference>
<protein>
    <submittedName>
        <fullName evidence="2">Uncharacterized protein</fullName>
    </submittedName>
</protein>
<evidence type="ECO:0000313" key="3">
    <source>
        <dbReference type="Proteomes" id="UP000555564"/>
    </source>
</evidence>
<dbReference type="RefSeq" id="WP_184979465.1">
    <property type="nucleotide sequence ID" value="NZ_BAAALO010000139.1"/>
</dbReference>
<evidence type="ECO:0000256" key="1">
    <source>
        <dbReference type="SAM" id="MobiDB-lite"/>
    </source>
</evidence>
<accession>A0A7X0IEC0</accession>
<feature type="region of interest" description="Disordered" evidence="1">
    <location>
        <begin position="67"/>
        <end position="92"/>
    </location>
</feature>
<organism evidence="2 3">
    <name type="scientific">Sphaerisporangium rubeum</name>
    <dbReference type="NCBI Taxonomy" id="321317"/>
    <lineage>
        <taxon>Bacteria</taxon>
        <taxon>Bacillati</taxon>
        <taxon>Actinomycetota</taxon>
        <taxon>Actinomycetes</taxon>
        <taxon>Streptosporangiales</taxon>
        <taxon>Streptosporangiaceae</taxon>
        <taxon>Sphaerisporangium</taxon>
    </lineage>
</organism>
<evidence type="ECO:0000313" key="2">
    <source>
        <dbReference type="EMBL" id="MBB6472393.1"/>
    </source>
</evidence>
<dbReference type="AlphaFoldDB" id="A0A7X0IEC0"/>
<sequence>MISLATTPADRNFFTIKVSTALVTGAISFAIALGISAGTGTTWDAPSPVAGTTWDATSTTHILAAGSGTTWDAAPTGDNGTTWDTPPASTDGTTWDSASALAATVPASTTGTTWD</sequence>
<reference evidence="2 3" key="1">
    <citation type="submission" date="2020-08" db="EMBL/GenBank/DDBJ databases">
        <title>Sequencing the genomes of 1000 actinobacteria strains.</title>
        <authorList>
            <person name="Klenk H.-P."/>
        </authorList>
    </citation>
    <scope>NUCLEOTIDE SEQUENCE [LARGE SCALE GENOMIC DNA]</scope>
    <source>
        <strain evidence="2 3">DSM 44936</strain>
    </source>
</reference>